<dbReference type="HOGENOM" id="CLU_2495305_0_0_10"/>
<keyword evidence="2" id="KW-1185">Reference proteome</keyword>
<dbReference type="EMBL" id="AMEP01000166">
    <property type="protein sequence ID" value="EKX95915.1"/>
    <property type="molecule type" value="Genomic_DNA"/>
</dbReference>
<comment type="caution">
    <text evidence="1">The sequence shown here is derived from an EMBL/GenBank/DDBJ whole genome shotgun (WGS) entry which is preliminary data.</text>
</comment>
<organism evidence="1 2">
    <name type="scientific">Hoylesella saccharolytica F0055</name>
    <dbReference type="NCBI Taxonomy" id="1127699"/>
    <lineage>
        <taxon>Bacteria</taxon>
        <taxon>Pseudomonadati</taxon>
        <taxon>Bacteroidota</taxon>
        <taxon>Bacteroidia</taxon>
        <taxon>Bacteroidales</taxon>
        <taxon>Prevotellaceae</taxon>
        <taxon>Hoylesella</taxon>
    </lineage>
</organism>
<dbReference type="Proteomes" id="UP000010433">
    <property type="component" value="Unassembled WGS sequence"/>
</dbReference>
<name>L1MXT5_9BACT</name>
<dbReference type="AlphaFoldDB" id="L1MXT5"/>
<protein>
    <submittedName>
        <fullName evidence="1">Uncharacterized protein</fullName>
    </submittedName>
</protein>
<gene>
    <name evidence="1" type="ORF">HMPREF9151_02591</name>
</gene>
<evidence type="ECO:0000313" key="1">
    <source>
        <dbReference type="EMBL" id="EKX95915.1"/>
    </source>
</evidence>
<accession>L1MXT5</accession>
<evidence type="ECO:0000313" key="2">
    <source>
        <dbReference type="Proteomes" id="UP000010433"/>
    </source>
</evidence>
<reference evidence="1 2" key="1">
    <citation type="submission" date="2012-05" db="EMBL/GenBank/DDBJ databases">
        <authorList>
            <person name="Weinstock G."/>
            <person name="Sodergren E."/>
            <person name="Lobos E.A."/>
            <person name="Fulton L."/>
            <person name="Fulton R."/>
            <person name="Courtney L."/>
            <person name="Fronick C."/>
            <person name="O'Laughlin M."/>
            <person name="Godfrey J."/>
            <person name="Wilson R.M."/>
            <person name="Miner T."/>
            <person name="Farmer C."/>
            <person name="Delehaunty K."/>
            <person name="Cordes M."/>
            <person name="Minx P."/>
            <person name="Tomlinson C."/>
            <person name="Chen J."/>
            <person name="Wollam A."/>
            <person name="Pepin K.H."/>
            <person name="Bhonagiri V."/>
            <person name="Zhang X."/>
            <person name="Suruliraj S."/>
            <person name="Warren W."/>
            <person name="Mitreva M."/>
            <person name="Mardis E.R."/>
            <person name="Wilson R.K."/>
        </authorList>
    </citation>
    <scope>NUCLEOTIDE SEQUENCE [LARGE SCALE GENOMIC DNA]</scope>
    <source>
        <strain evidence="1 2">F0055</strain>
    </source>
</reference>
<sequence length="86" mass="10034">MSISPHISHSITHQRIYNLSSYTVYSTATCAQLNSFPHHMAGQLLNNSHRLYTKQPDHLYTIRLSAFKTFLTNICQSWKNMYLCTR</sequence>
<proteinExistence type="predicted"/>